<dbReference type="InterPro" id="IPR001041">
    <property type="entry name" value="2Fe-2S_ferredoxin-type"/>
</dbReference>
<evidence type="ECO:0000313" key="13">
    <source>
        <dbReference type="EMBL" id="MFC7290467.1"/>
    </source>
</evidence>
<dbReference type="InterPro" id="IPR019574">
    <property type="entry name" value="NADH_UbQ_OxRdtase_Gsu_4Fe4S-bd"/>
</dbReference>
<dbReference type="Pfam" id="PF09326">
    <property type="entry name" value="NADH_dhqG_C"/>
    <property type="match status" value="1"/>
</dbReference>
<protein>
    <recommendedName>
        <fullName evidence="10">NADH-quinone oxidoreductase</fullName>
        <ecNumber evidence="10">7.1.1.-</ecNumber>
    </recommendedName>
</protein>
<evidence type="ECO:0000256" key="6">
    <source>
        <dbReference type="ARBA" id="ARBA00023004"/>
    </source>
</evidence>
<keyword evidence="8 10" id="KW-0520">NAD</keyword>
<dbReference type="PROSITE" id="PS00642">
    <property type="entry name" value="COMPLEX1_75K_2"/>
    <property type="match status" value="1"/>
</dbReference>
<dbReference type="EC" id="7.1.1.-" evidence="10"/>
<dbReference type="RefSeq" id="WP_382165387.1">
    <property type="nucleotide sequence ID" value="NZ_JBHTBR010000002.1"/>
</dbReference>
<dbReference type="Gene3D" id="3.30.70.20">
    <property type="match status" value="1"/>
</dbReference>
<feature type="domain" description="4Fe-4S Mo/W bis-MGD-type" evidence="11">
    <location>
        <begin position="226"/>
        <end position="282"/>
    </location>
</feature>
<accession>A0ABW2IHK0</accession>
<dbReference type="SUPFAM" id="SSF54862">
    <property type="entry name" value="4Fe-4S ferredoxins"/>
    <property type="match status" value="1"/>
</dbReference>
<dbReference type="Pfam" id="PF22151">
    <property type="entry name" value="Fer4_NDSU1"/>
    <property type="match status" value="1"/>
</dbReference>
<dbReference type="Pfam" id="PF13510">
    <property type="entry name" value="Fer2_4"/>
    <property type="match status" value="1"/>
</dbReference>
<evidence type="ECO:0000256" key="1">
    <source>
        <dbReference type="ARBA" id="ARBA00001966"/>
    </source>
</evidence>
<keyword evidence="5 10" id="KW-1278">Translocase</keyword>
<dbReference type="PROSITE" id="PS51839">
    <property type="entry name" value="4FE4S_HC3"/>
    <property type="match status" value="1"/>
</dbReference>
<dbReference type="InterPro" id="IPR036010">
    <property type="entry name" value="2Fe-2S_ferredoxin-like_sf"/>
</dbReference>
<keyword evidence="14" id="KW-1185">Reference proteome</keyword>
<dbReference type="CDD" id="cd02773">
    <property type="entry name" value="MopB_Res-Cmplx1_Nad11"/>
    <property type="match status" value="1"/>
</dbReference>
<evidence type="ECO:0000256" key="5">
    <source>
        <dbReference type="ARBA" id="ARBA00022967"/>
    </source>
</evidence>
<dbReference type="InterPro" id="IPR000283">
    <property type="entry name" value="NADH_UbQ_OxRdtase_75kDa_su_CS"/>
</dbReference>
<dbReference type="NCBIfam" id="TIGR01973">
    <property type="entry name" value="NuoG"/>
    <property type="match status" value="1"/>
</dbReference>
<comment type="function">
    <text evidence="10">NDH-1 shuttles electrons from NADH, via FMN and iron-sulfur (Fe-S) centers, to quinones in the respiratory chain. Couples the redox reaction to proton translocation (for every two electrons transferred, four hydrogen ions are translocated across the cytoplasmic membrane), and thus conserves the redox energy in a proton gradient.</text>
</comment>
<keyword evidence="3 10" id="KW-0004">4Fe-4S</keyword>
<dbReference type="SUPFAM" id="SSF53706">
    <property type="entry name" value="Formate dehydrogenase/DMSO reductase, domains 1-3"/>
    <property type="match status" value="1"/>
</dbReference>
<keyword evidence="10" id="KW-0001">2Fe-2S</keyword>
<evidence type="ECO:0000313" key="14">
    <source>
        <dbReference type="Proteomes" id="UP001596492"/>
    </source>
</evidence>
<dbReference type="Pfam" id="PF22117">
    <property type="entry name" value="Fer4_Nqo3"/>
    <property type="match status" value="1"/>
</dbReference>
<comment type="catalytic activity">
    <reaction evidence="9 10">
        <text>a quinone + NADH + 5 H(+)(in) = a quinol + NAD(+) + 4 H(+)(out)</text>
        <dbReference type="Rhea" id="RHEA:57888"/>
        <dbReference type="ChEBI" id="CHEBI:15378"/>
        <dbReference type="ChEBI" id="CHEBI:24646"/>
        <dbReference type="ChEBI" id="CHEBI:57540"/>
        <dbReference type="ChEBI" id="CHEBI:57945"/>
        <dbReference type="ChEBI" id="CHEBI:132124"/>
    </reaction>
</comment>
<dbReference type="Proteomes" id="UP001596492">
    <property type="component" value="Unassembled WGS sequence"/>
</dbReference>
<dbReference type="PANTHER" id="PTHR43105">
    <property type="entry name" value="RESPIRATORY NITRATE REDUCTASE"/>
    <property type="match status" value="1"/>
</dbReference>
<evidence type="ECO:0000259" key="11">
    <source>
        <dbReference type="PROSITE" id="PS51669"/>
    </source>
</evidence>
<dbReference type="PROSITE" id="PS00643">
    <property type="entry name" value="COMPLEX1_75K_3"/>
    <property type="match status" value="1"/>
</dbReference>
<comment type="caution">
    <text evidence="13">The sequence shown here is derived from an EMBL/GenBank/DDBJ whole genome shotgun (WGS) entry which is preliminary data.</text>
</comment>
<dbReference type="InterPro" id="IPR015405">
    <property type="entry name" value="NDUFS1-like_C"/>
</dbReference>
<evidence type="ECO:0000256" key="3">
    <source>
        <dbReference type="ARBA" id="ARBA00022485"/>
    </source>
</evidence>
<reference evidence="14" key="1">
    <citation type="journal article" date="2019" name="Int. J. Syst. Evol. Microbiol.">
        <title>The Global Catalogue of Microorganisms (GCM) 10K type strain sequencing project: providing services to taxonomists for standard genome sequencing and annotation.</title>
        <authorList>
            <consortium name="The Broad Institute Genomics Platform"/>
            <consortium name="The Broad Institute Genome Sequencing Center for Infectious Disease"/>
            <person name="Wu L."/>
            <person name="Ma J."/>
        </authorList>
    </citation>
    <scope>NUCLEOTIDE SEQUENCE [LARGE SCALE GENOMIC DNA]</scope>
    <source>
        <strain evidence="14">CCUG 51308</strain>
    </source>
</reference>
<dbReference type="PROSITE" id="PS00641">
    <property type="entry name" value="COMPLEX1_75K_1"/>
    <property type="match status" value="1"/>
</dbReference>
<keyword evidence="6 10" id="KW-0408">Iron</keyword>
<dbReference type="InterPro" id="IPR006963">
    <property type="entry name" value="Mopterin_OxRdtase_4Fe-4S_dom"/>
</dbReference>
<dbReference type="Gene3D" id="3.30.200.210">
    <property type="match status" value="1"/>
</dbReference>
<evidence type="ECO:0000256" key="7">
    <source>
        <dbReference type="ARBA" id="ARBA00023014"/>
    </source>
</evidence>
<dbReference type="InterPro" id="IPR050123">
    <property type="entry name" value="Prok_molybdopt-oxidoreductase"/>
</dbReference>
<comment type="cofactor">
    <cofactor evidence="1 10">
        <name>[4Fe-4S] cluster</name>
        <dbReference type="ChEBI" id="CHEBI:49883"/>
    </cofactor>
</comment>
<dbReference type="Pfam" id="PF10588">
    <property type="entry name" value="NADH-G_4Fe-4S_3"/>
    <property type="match status" value="1"/>
</dbReference>
<keyword evidence="4 10" id="KW-0479">Metal-binding</keyword>
<dbReference type="InterPro" id="IPR054351">
    <property type="entry name" value="NADH_UbQ_OxRdtase_ferredoxin"/>
</dbReference>
<dbReference type="Gene3D" id="3.10.20.740">
    <property type="match status" value="1"/>
</dbReference>
<dbReference type="InterPro" id="IPR006656">
    <property type="entry name" value="Mopterin_OxRdtase"/>
</dbReference>
<feature type="domain" description="4Fe-4S His(Cys)3-ligated-type" evidence="12">
    <location>
        <begin position="89"/>
        <end position="128"/>
    </location>
</feature>
<dbReference type="Pfam" id="PF00384">
    <property type="entry name" value="Molybdopterin"/>
    <property type="match status" value="1"/>
</dbReference>
<evidence type="ECO:0000256" key="10">
    <source>
        <dbReference type="RuleBase" id="RU003525"/>
    </source>
</evidence>
<evidence type="ECO:0000256" key="4">
    <source>
        <dbReference type="ARBA" id="ARBA00022723"/>
    </source>
</evidence>
<organism evidence="13 14">
    <name type="scientific">Hirschia litorea</name>
    <dbReference type="NCBI Taxonomy" id="1199156"/>
    <lineage>
        <taxon>Bacteria</taxon>
        <taxon>Pseudomonadati</taxon>
        <taxon>Pseudomonadota</taxon>
        <taxon>Alphaproteobacteria</taxon>
        <taxon>Hyphomonadales</taxon>
        <taxon>Hyphomonadaceae</taxon>
        <taxon>Hirschia</taxon>
    </lineage>
</organism>
<keyword evidence="10" id="KW-0874">Quinone</keyword>
<proteinExistence type="inferred from homology"/>
<dbReference type="PANTHER" id="PTHR43105:SF13">
    <property type="entry name" value="NADH-UBIQUINONE OXIDOREDUCTASE 75 KDA SUBUNIT, MITOCHONDRIAL"/>
    <property type="match status" value="1"/>
</dbReference>
<dbReference type="SMART" id="SM00929">
    <property type="entry name" value="NADH-G_4Fe-4S_3"/>
    <property type="match status" value="1"/>
</dbReference>
<dbReference type="InterPro" id="IPR010228">
    <property type="entry name" value="NADH_UbQ_OxRdtase_Gsu"/>
</dbReference>
<evidence type="ECO:0000256" key="8">
    <source>
        <dbReference type="ARBA" id="ARBA00023027"/>
    </source>
</evidence>
<name>A0ABW2IHK0_9PROT</name>
<dbReference type="Gene3D" id="3.40.50.740">
    <property type="match status" value="1"/>
</dbReference>
<dbReference type="PROSITE" id="PS51669">
    <property type="entry name" value="4FE4S_MOW_BIS_MGD"/>
    <property type="match status" value="1"/>
</dbReference>
<dbReference type="EMBL" id="JBHTBR010000002">
    <property type="protein sequence ID" value="MFC7290467.1"/>
    <property type="molecule type" value="Genomic_DNA"/>
</dbReference>
<gene>
    <name evidence="13" type="primary">nuoG</name>
    <name evidence="13" type="ORF">ACFQS8_02470</name>
</gene>
<evidence type="ECO:0000259" key="12">
    <source>
        <dbReference type="PROSITE" id="PS51839"/>
    </source>
</evidence>
<keyword evidence="7 10" id="KW-0411">Iron-sulfur</keyword>
<evidence type="ECO:0000256" key="9">
    <source>
        <dbReference type="ARBA" id="ARBA00047712"/>
    </source>
</evidence>
<comment type="similarity">
    <text evidence="2 10">Belongs to the complex I 75 kDa subunit family.</text>
</comment>
<comment type="cofactor">
    <cofactor evidence="10">
        <name>[2Fe-2S] cluster</name>
        <dbReference type="ChEBI" id="CHEBI:190135"/>
    </cofactor>
    <text evidence="10">Binds 1 [2Fe-2S] cluster per subunit.</text>
</comment>
<sequence>MADTAKVVVDGVEVEVPRNYSLLQACEEAGAEIPRFCYHERLSIAGNCRMCLVDWVGAPKPIASCAQAVGDMRPNQDGSPPQISTKSERAIKARNGVMEFLLINHPLDCPICDQGGECDLQDQAMGFGRSVSRYREPKRAVDDKNMGPLVNTIMTRCIQCTRCVRFAAEVAGVEEIGLISRGEDAQITTYLEASLQSELSGNVIDLCPVGALTSKPYAFNARPWELRKTESVDVMDAMGASIRVDARGSAVLRVLPRINEEINEEWISDKTRFAIDGLGRQRLDKPFIRKNGKLVAASWDEALELVSSKLKGDASKIAAIAGDLACVEGMKATLDLLRSIGVKSIDCRQDGAQLALDIDGNLLPRESYIFNSSIMGIDDADYVLIIGANPRKEAAVLNARIRKNWLHRDMPVALIGESVDLTYSYTHLGNGIEALQSLKPENEVFEMLKQARRPMIILGQSAVSREDGASVLASVSQLAEQVGCFTSASENEEAWNGFNVLHNAAGRVGGLDIGFLPIEDGLDVKGILNGAQNGSIETIISLGADEIVGDAFGEAFVVYIGTHGDEGAHRADVILPSATYTEKSATYVNTEGRVQRTQRAVGLKGESREDWSILRALSTKLGAPLPYDSLTELRSKMNQDKPVFKGLDVAPFPTGEVLSLPFGKIGQMSDAPFAEAVGAFHLTNPIARASKTMAECAELAVHKLSTAAE</sequence>
<dbReference type="CDD" id="cd00207">
    <property type="entry name" value="fer2"/>
    <property type="match status" value="1"/>
</dbReference>
<dbReference type="SUPFAM" id="SSF54292">
    <property type="entry name" value="2Fe-2S ferredoxin-like"/>
    <property type="match status" value="1"/>
</dbReference>
<evidence type="ECO:0000256" key="2">
    <source>
        <dbReference type="ARBA" id="ARBA00005404"/>
    </source>
</evidence>